<feature type="compositionally biased region" description="Low complexity" evidence="1">
    <location>
        <begin position="45"/>
        <end position="54"/>
    </location>
</feature>
<dbReference type="EMBL" id="JBEDUW010000001">
    <property type="protein sequence ID" value="KAK9950804.1"/>
    <property type="molecule type" value="Genomic_DNA"/>
</dbReference>
<comment type="caution">
    <text evidence="2">The sequence shown here is derived from an EMBL/GenBank/DDBJ whole genome shotgun (WGS) entry which is preliminary data.</text>
</comment>
<protein>
    <submittedName>
        <fullName evidence="2">Uncharacterized protein</fullName>
    </submittedName>
</protein>
<sequence length="181" mass="20089">MLSFLVVVPVKAQLTAKPCQLRRETPRRPSATCKSRRQRRYPKQLLPVPSSDQPPSSPMPLPRNPRNRNPLHKLAPSFVEPRRRRRALSAALRPHISLHRRRRSHSARVLPLSPIDAARILTHSQSPPSLDRNRPQPPAPCSLSTAAANPPPTLSSPIAVASLASALSCLKKSRGNNEEHE</sequence>
<evidence type="ECO:0000313" key="2">
    <source>
        <dbReference type="EMBL" id="KAK9950804.1"/>
    </source>
</evidence>
<feature type="region of interest" description="Disordered" evidence="1">
    <location>
        <begin position="124"/>
        <end position="156"/>
    </location>
</feature>
<dbReference type="AlphaFoldDB" id="A0AAW1YQC3"/>
<keyword evidence="3" id="KW-1185">Reference proteome</keyword>
<name>A0AAW1YQC3_RUBAR</name>
<proteinExistence type="predicted"/>
<gene>
    <name evidence="2" type="ORF">M0R45_006272</name>
</gene>
<evidence type="ECO:0000313" key="3">
    <source>
        <dbReference type="Proteomes" id="UP001457282"/>
    </source>
</evidence>
<accession>A0AAW1YQC3</accession>
<evidence type="ECO:0000256" key="1">
    <source>
        <dbReference type="SAM" id="MobiDB-lite"/>
    </source>
</evidence>
<dbReference type="Proteomes" id="UP001457282">
    <property type="component" value="Unassembled WGS sequence"/>
</dbReference>
<organism evidence="2 3">
    <name type="scientific">Rubus argutus</name>
    <name type="common">Southern blackberry</name>
    <dbReference type="NCBI Taxonomy" id="59490"/>
    <lineage>
        <taxon>Eukaryota</taxon>
        <taxon>Viridiplantae</taxon>
        <taxon>Streptophyta</taxon>
        <taxon>Embryophyta</taxon>
        <taxon>Tracheophyta</taxon>
        <taxon>Spermatophyta</taxon>
        <taxon>Magnoliopsida</taxon>
        <taxon>eudicotyledons</taxon>
        <taxon>Gunneridae</taxon>
        <taxon>Pentapetalae</taxon>
        <taxon>rosids</taxon>
        <taxon>fabids</taxon>
        <taxon>Rosales</taxon>
        <taxon>Rosaceae</taxon>
        <taxon>Rosoideae</taxon>
        <taxon>Rosoideae incertae sedis</taxon>
        <taxon>Rubus</taxon>
    </lineage>
</organism>
<reference evidence="2 3" key="1">
    <citation type="journal article" date="2023" name="G3 (Bethesda)">
        <title>A chromosome-length genome assembly and annotation of blackberry (Rubus argutus, cv. 'Hillquist').</title>
        <authorList>
            <person name="Bruna T."/>
            <person name="Aryal R."/>
            <person name="Dudchenko O."/>
            <person name="Sargent D.J."/>
            <person name="Mead D."/>
            <person name="Buti M."/>
            <person name="Cavallini A."/>
            <person name="Hytonen T."/>
            <person name="Andres J."/>
            <person name="Pham M."/>
            <person name="Weisz D."/>
            <person name="Mascagni F."/>
            <person name="Usai G."/>
            <person name="Natali L."/>
            <person name="Bassil N."/>
            <person name="Fernandez G.E."/>
            <person name="Lomsadze A."/>
            <person name="Armour M."/>
            <person name="Olukolu B."/>
            <person name="Poorten T."/>
            <person name="Britton C."/>
            <person name="Davik J."/>
            <person name="Ashrafi H."/>
            <person name="Aiden E.L."/>
            <person name="Borodovsky M."/>
            <person name="Worthington M."/>
        </authorList>
    </citation>
    <scope>NUCLEOTIDE SEQUENCE [LARGE SCALE GENOMIC DNA]</scope>
    <source>
        <strain evidence="2">PI 553951</strain>
    </source>
</reference>
<feature type="region of interest" description="Disordered" evidence="1">
    <location>
        <begin position="22"/>
        <end position="85"/>
    </location>
</feature>